<reference evidence="2" key="1">
    <citation type="submission" date="2022-12" db="EMBL/GenBank/DDBJ databases">
        <authorList>
            <person name="Petersen C."/>
        </authorList>
    </citation>
    <scope>NUCLEOTIDE SEQUENCE</scope>
    <source>
        <strain evidence="2">IBT 16125</strain>
    </source>
</reference>
<evidence type="ECO:0000313" key="3">
    <source>
        <dbReference type="Proteomes" id="UP001213681"/>
    </source>
</evidence>
<evidence type="ECO:0000256" key="1">
    <source>
        <dbReference type="SAM" id="SignalP"/>
    </source>
</evidence>
<comment type="caution">
    <text evidence="2">The sequence shown here is derived from an EMBL/GenBank/DDBJ whole genome shotgun (WGS) entry which is preliminary data.</text>
</comment>
<name>A0AAD6BZQ9_9EURO</name>
<keyword evidence="1" id="KW-0732">Signal</keyword>
<dbReference type="Proteomes" id="UP001213681">
    <property type="component" value="Unassembled WGS sequence"/>
</dbReference>
<evidence type="ECO:0000313" key="2">
    <source>
        <dbReference type="EMBL" id="KAJ5439148.1"/>
    </source>
</evidence>
<feature type="signal peptide" evidence="1">
    <location>
        <begin position="1"/>
        <end position="23"/>
    </location>
</feature>
<proteinExistence type="predicted"/>
<dbReference type="RefSeq" id="XP_056762377.1">
    <property type="nucleotide sequence ID" value="XM_056913528.1"/>
</dbReference>
<sequence>MRLFLYLLPFCLAAIAVPVPVNSADENDDQNCDEWDGDMIENKDGPTADGSPGIGIEFESPMFYFSSPSCPEATVNNAKKKILAGRKQKVDKGRVPLWMLTADTGAGERVLQAEYIIDGQQIKLGSGQAETVTKEIVKDFTDWQPWQKRTGKDRVKIEVEDTPCDFYIDAPTPKDDAKNVFWQPQITAPLPLEALYVLMKDRATYTLVPTNNDYYNIIGDSPRSPLGTQALVNKNYFKKKPNGIDPTSLTDDTLAFLSLILTYAKTIAKNPLKQDESVKLRSVFMPRTDFHTLYTEVKSQLPGDLWNIINTISCYTPMNPKDKNPATLDLDKLYLDSKLCKVEDQNGKKTFVPGTTLGNAKFGSTTIKDWIENLDKEDLLTNFDKTIDGSVGGLGSKMEKVLGASRDVPLFEFRDLNWQATPDMANFVKDADAKLKELHQKYQQAPSKGN</sequence>
<feature type="chain" id="PRO_5041906480" evidence="1">
    <location>
        <begin position="24"/>
        <end position="450"/>
    </location>
</feature>
<organism evidence="2 3">
    <name type="scientific">Penicillium daleae</name>
    <dbReference type="NCBI Taxonomy" id="63821"/>
    <lineage>
        <taxon>Eukaryota</taxon>
        <taxon>Fungi</taxon>
        <taxon>Dikarya</taxon>
        <taxon>Ascomycota</taxon>
        <taxon>Pezizomycotina</taxon>
        <taxon>Eurotiomycetes</taxon>
        <taxon>Eurotiomycetidae</taxon>
        <taxon>Eurotiales</taxon>
        <taxon>Aspergillaceae</taxon>
        <taxon>Penicillium</taxon>
    </lineage>
</organism>
<reference evidence="2" key="2">
    <citation type="journal article" date="2023" name="IMA Fungus">
        <title>Comparative genomic study of the Penicillium genus elucidates a diverse pangenome and 15 lateral gene transfer events.</title>
        <authorList>
            <person name="Petersen C."/>
            <person name="Sorensen T."/>
            <person name="Nielsen M.R."/>
            <person name="Sondergaard T.E."/>
            <person name="Sorensen J.L."/>
            <person name="Fitzpatrick D.A."/>
            <person name="Frisvad J.C."/>
            <person name="Nielsen K.L."/>
        </authorList>
    </citation>
    <scope>NUCLEOTIDE SEQUENCE</scope>
    <source>
        <strain evidence="2">IBT 16125</strain>
    </source>
</reference>
<protein>
    <submittedName>
        <fullName evidence="2">Uncharacterized protein</fullName>
    </submittedName>
</protein>
<accession>A0AAD6BZQ9</accession>
<dbReference type="AlphaFoldDB" id="A0AAD6BZQ9"/>
<gene>
    <name evidence="2" type="ORF">N7458_010146</name>
</gene>
<dbReference type="EMBL" id="JAPVEA010000008">
    <property type="protein sequence ID" value="KAJ5439148.1"/>
    <property type="molecule type" value="Genomic_DNA"/>
</dbReference>
<keyword evidence="3" id="KW-1185">Reference proteome</keyword>
<dbReference type="GeneID" id="81603771"/>